<evidence type="ECO:0000313" key="2">
    <source>
        <dbReference type="Proteomes" id="UP000316628"/>
    </source>
</evidence>
<dbReference type="EMBL" id="VFPP01000001">
    <property type="protein sequence ID" value="TQM78531.1"/>
    <property type="molecule type" value="Genomic_DNA"/>
</dbReference>
<gene>
    <name evidence="1" type="ORF">FHX81_0801</name>
</gene>
<comment type="caution">
    <text evidence="1">The sequence shown here is derived from an EMBL/GenBank/DDBJ whole genome shotgun (WGS) entry which is preliminary data.</text>
</comment>
<keyword evidence="2" id="KW-1185">Reference proteome</keyword>
<name>A0A543J6S9_9PSEU</name>
<sequence length="31" mass="3053">MAVTRLPARRDVLRAMAGLATAAGTGALLAG</sequence>
<proteinExistence type="predicted"/>
<dbReference type="PROSITE" id="PS51318">
    <property type="entry name" value="TAT"/>
    <property type="match status" value="1"/>
</dbReference>
<organism evidence="1 2">
    <name type="scientific">Saccharothrix saharensis</name>
    <dbReference type="NCBI Taxonomy" id="571190"/>
    <lineage>
        <taxon>Bacteria</taxon>
        <taxon>Bacillati</taxon>
        <taxon>Actinomycetota</taxon>
        <taxon>Actinomycetes</taxon>
        <taxon>Pseudonocardiales</taxon>
        <taxon>Pseudonocardiaceae</taxon>
        <taxon>Saccharothrix</taxon>
    </lineage>
</organism>
<evidence type="ECO:0000313" key="1">
    <source>
        <dbReference type="EMBL" id="TQM78531.1"/>
    </source>
</evidence>
<protein>
    <submittedName>
        <fullName evidence="1">Uncharacterized protein</fullName>
    </submittedName>
</protein>
<accession>A0A543J6S9</accession>
<dbReference type="AlphaFoldDB" id="A0A543J6S9"/>
<dbReference type="InterPro" id="IPR006311">
    <property type="entry name" value="TAT_signal"/>
</dbReference>
<dbReference type="Proteomes" id="UP000316628">
    <property type="component" value="Unassembled WGS sequence"/>
</dbReference>
<reference evidence="1 2" key="1">
    <citation type="submission" date="2019-06" db="EMBL/GenBank/DDBJ databases">
        <title>Sequencing the genomes of 1000 actinobacteria strains.</title>
        <authorList>
            <person name="Klenk H.-P."/>
        </authorList>
    </citation>
    <scope>NUCLEOTIDE SEQUENCE [LARGE SCALE GENOMIC DNA]</scope>
    <source>
        <strain evidence="1 2">DSM 45456</strain>
    </source>
</reference>